<dbReference type="InterPro" id="IPR017907">
    <property type="entry name" value="Znf_RING_CS"/>
</dbReference>
<evidence type="ECO:0000256" key="3">
    <source>
        <dbReference type="ARBA" id="ARBA00022833"/>
    </source>
</evidence>
<protein>
    <recommendedName>
        <fullName evidence="7">RING-type domain-containing protein</fullName>
    </recommendedName>
</protein>
<dbReference type="GO" id="GO:0016567">
    <property type="term" value="P:protein ubiquitination"/>
    <property type="evidence" value="ECO:0007669"/>
    <property type="project" value="InterPro"/>
</dbReference>
<organism evidence="5 6">
    <name type="scientific">Cyphellophora attinorum</name>
    <dbReference type="NCBI Taxonomy" id="1664694"/>
    <lineage>
        <taxon>Eukaryota</taxon>
        <taxon>Fungi</taxon>
        <taxon>Dikarya</taxon>
        <taxon>Ascomycota</taxon>
        <taxon>Pezizomycotina</taxon>
        <taxon>Eurotiomycetes</taxon>
        <taxon>Chaetothyriomycetidae</taxon>
        <taxon>Chaetothyriales</taxon>
        <taxon>Cyphellophoraceae</taxon>
        <taxon>Cyphellophora</taxon>
    </lineage>
</organism>
<feature type="region of interest" description="Disordered" evidence="4">
    <location>
        <begin position="344"/>
        <end position="368"/>
    </location>
</feature>
<keyword evidence="3" id="KW-0862">Zinc</keyword>
<dbReference type="SUPFAM" id="SSF57850">
    <property type="entry name" value="RING/U-box"/>
    <property type="match status" value="2"/>
</dbReference>
<dbReference type="GO" id="GO:0008270">
    <property type="term" value="F:zinc ion binding"/>
    <property type="evidence" value="ECO:0007669"/>
    <property type="project" value="UniProtKB-KW"/>
</dbReference>
<feature type="region of interest" description="Disordered" evidence="4">
    <location>
        <begin position="167"/>
        <end position="215"/>
    </location>
</feature>
<comment type="caution">
    <text evidence="5">The sequence shown here is derived from an EMBL/GenBank/DDBJ whole genome shotgun (WGS) entry which is preliminary data.</text>
</comment>
<accession>A0A0N0NSF2</accession>
<dbReference type="PANTHER" id="PTHR11685">
    <property type="entry name" value="RBR FAMILY RING FINGER AND IBR DOMAIN-CONTAINING"/>
    <property type="match status" value="1"/>
</dbReference>
<feature type="region of interest" description="Disordered" evidence="4">
    <location>
        <begin position="262"/>
        <end position="289"/>
    </location>
</feature>
<dbReference type="Proteomes" id="UP000038010">
    <property type="component" value="Unassembled WGS sequence"/>
</dbReference>
<keyword evidence="2" id="KW-0863">Zinc-finger</keyword>
<dbReference type="EMBL" id="LFJN01000001">
    <property type="protein sequence ID" value="KPI45939.1"/>
    <property type="molecule type" value="Genomic_DNA"/>
</dbReference>
<dbReference type="Gene3D" id="3.30.40.10">
    <property type="entry name" value="Zinc/RING finger domain, C3HC4 (zinc finger)"/>
    <property type="match status" value="1"/>
</dbReference>
<dbReference type="GeneID" id="28736202"/>
<sequence length="763" mass="86573">MAAEFGHAYLATLQADRDKLVQRADTLRQWLADSIGIDHLDSTLASSLARIESEVLILEDRILAHSTAIAHFENETFLESLELEESLAARDHRLARMTSEDRNDTRALTATLALDTHFVQEYQHHMYGVSVPPINYAGSDSTAVEPSQDGGQRSDRVTTWVTDVIEQDDNVAESETSDESCDISWPTSARPGCHQPELSGPKSEGTHKSKRWPPSPFVEDEVLEMAREDRSDVCETRYNDDLATAESRGSVDQYPLILDVNEKGTEQEPGKTSTADMPRKQVPSGTDKCNGQHDTRFIVRLAGVVIPSACDHAGDAACVYCKPSQPSIVDKLLRIDLAGQARTKKNSSANEDYIEDPNSPETLKSEQDREDGQVCASCYDPRARYSPVKLLCSHWYCDVCIKYIVQNALEGGHRAQCCRQEISVENIKSILPATLVKKYKNWLMEASYTRPVFCADSCDGRVLGEQSEQKKNMLCSTCGKGTCMHCRKRQHEGICQIDEPDEDLKAAAAANGWNTCPGCSALIELTHGCYHMTCGNLWKTCECPMFDEAMLLDRTLREVVWLEAQAHRVHNRELTVEEQRELFESVMERQRARLLDCTHRRLRRDDHSHYHIVETTGRPPMCDSCAYDAPRYLMRNCGCGLEVCLWCSYVILNNQGSLTGLRGLRKEFFSRQYVKDARPAERERMWRRTKEKRYELRLQRARTLAQNNPIQVQLSSNLTPVQVRVIRERLQQQQALQHQYLAQMDMDADLVAEWTRRFAQPAT</sequence>
<evidence type="ECO:0000313" key="5">
    <source>
        <dbReference type="EMBL" id="KPI45939.1"/>
    </source>
</evidence>
<evidence type="ECO:0000256" key="1">
    <source>
        <dbReference type="ARBA" id="ARBA00022723"/>
    </source>
</evidence>
<dbReference type="STRING" id="1664694.A0A0N0NSF2"/>
<dbReference type="InterPro" id="IPR031127">
    <property type="entry name" value="E3_UB_ligase_RBR"/>
</dbReference>
<keyword evidence="1" id="KW-0479">Metal-binding</keyword>
<evidence type="ECO:0000256" key="4">
    <source>
        <dbReference type="SAM" id="MobiDB-lite"/>
    </source>
</evidence>
<gene>
    <name evidence="5" type="ORF">AB675_420</name>
</gene>
<dbReference type="OrthoDB" id="9977870at2759"/>
<reference evidence="5 6" key="1">
    <citation type="submission" date="2015-06" db="EMBL/GenBank/DDBJ databases">
        <title>Draft genome of the ant-associated black yeast Phialophora attae CBS 131958.</title>
        <authorList>
            <person name="Moreno L.F."/>
            <person name="Stielow B.J."/>
            <person name="de Hoog S."/>
            <person name="Vicente V.A."/>
            <person name="Weiss V.A."/>
            <person name="de Vries M."/>
            <person name="Cruz L.M."/>
            <person name="Souza E.M."/>
        </authorList>
    </citation>
    <scope>NUCLEOTIDE SEQUENCE [LARGE SCALE GENOMIC DNA]</scope>
    <source>
        <strain evidence="5 6">CBS 131958</strain>
    </source>
</reference>
<dbReference type="VEuPathDB" id="FungiDB:AB675_420"/>
<dbReference type="Gene3D" id="1.20.120.1750">
    <property type="match status" value="1"/>
</dbReference>
<evidence type="ECO:0008006" key="7">
    <source>
        <dbReference type="Google" id="ProtNLM"/>
    </source>
</evidence>
<feature type="compositionally biased region" description="Acidic residues" evidence="4">
    <location>
        <begin position="167"/>
        <end position="181"/>
    </location>
</feature>
<dbReference type="InterPro" id="IPR013083">
    <property type="entry name" value="Znf_RING/FYVE/PHD"/>
</dbReference>
<name>A0A0N0NSF2_9EURO</name>
<dbReference type="GO" id="GO:0004842">
    <property type="term" value="F:ubiquitin-protein transferase activity"/>
    <property type="evidence" value="ECO:0007669"/>
    <property type="project" value="InterPro"/>
</dbReference>
<dbReference type="RefSeq" id="XP_018005902.1">
    <property type="nucleotide sequence ID" value="XM_018144333.1"/>
</dbReference>
<keyword evidence="6" id="KW-1185">Reference proteome</keyword>
<dbReference type="PROSITE" id="PS00518">
    <property type="entry name" value="ZF_RING_1"/>
    <property type="match status" value="1"/>
</dbReference>
<evidence type="ECO:0000313" key="6">
    <source>
        <dbReference type="Proteomes" id="UP000038010"/>
    </source>
</evidence>
<evidence type="ECO:0000256" key="2">
    <source>
        <dbReference type="ARBA" id="ARBA00022771"/>
    </source>
</evidence>
<dbReference type="AlphaFoldDB" id="A0A0N0NSF2"/>
<proteinExistence type="predicted"/>